<name>A0A369V863_9ACTN</name>
<keyword evidence="5" id="KW-0963">Cytoplasm</keyword>
<dbReference type="PANTHER" id="PTHR11579:SF0">
    <property type="entry name" value="PROTEIN-L-ISOASPARTATE(D-ASPARTATE) O-METHYLTRANSFERASE"/>
    <property type="match status" value="1"/>
</dbReference>
<dbReference type="InterPro" id="IPR027573">
    <property type="entry name" value="Methyltran_FxLD"/>
</dbReference>
<dbReference type="FunFam" id="3.40.50.150:FF:000413">
    <property type="entry name" value="Methyltransferase, FxLD system"/>
    <property type="match status" value="1"/>
</dbReference>
<dbReference type="CDD" id="cd02440">
    <property type="entry name" value="AdoMet_MTases"/>
    <property type="match status" value="1"/>
</dbReference>
<dbReference type="OrthoDB" id="4035289at2"/>
<dbReference type="PANTHER" id="PTHR11579">
    <property type="entry name" value="PROTEIN-L-ISOASPARTATE O-METHYLTRANSFERASE"/>
    <property type="match status" value="1"/>
</dbReference>
<comment type="similarity">
    <text evidence="2">Belongs to the methyltransferase superfamily. L-isoaspartyl/D-aspartyl protein methyltransferase family.</text>
</comment>
<comment type="subcellular location">
    <subcellularLocation>
        <location evidence="1">Cytoplasm</location>
    </subcellularLocation>
</comment>
<proteinExistence type="inferred from homology"/>
<dbReference type="Pfam" id="PF01135">
    <property type="entry name" value="PCMT"/>
    <property type="match status" value="1"/>
</dbReference>
<dbReference type="EMBL" id="QQBH01000016">
    <property type="protein sequence ID" value="RDD86719.1"/>
    <property type="molecule type" value="Genomic_DNA"/>
</dbReference>
<dbReference type="AlphaFoldDB" id="A0A369V863"/>
<dbReference type="GO" id="GO:0032259">
    <property type="term" value="P:methylation"/>
    <property type="evidence" value="ECO:0007669"/>
    <property type="project" value="UniProtKB-KW"/>
</dbReference>
<sequence>MAADEWPQRLIRFTDWSRAEATAVEHLLPVLIAHESELAQWSFLRKFPWWRLRYRAAGPDTAKALDAALDELVDAGVLASWTRGIYEPEETAFGGPAAMKIGHTLFHYDSRHLLEKADRQRTVSGPQLGRRELAVLLLSVAMRAAGLDWYEQGDVWARIAAERPGDEVCGPQRHRAAVHRLMTVDVSTTSRSVTQGRLAPLAEWIATFEWFGQQLADLNRQGRLERGLRAVIAHHGIFHFNRLGLPAQDQRTLSTLAKEVVMGTSDNTASTRAEGTASTTVNGVNSDTIEAPSADRLRAQLIDHLVETGCVRTPRVEEAMRTVPRHLFVPNAPLEKAYGNTPVDTKFDGSGRSISCASQPDIVAMMLEQLDVQPGQKILELGAGTGFNAGLLGYLVGETGHVTTIDVDEDIVDGARGGLAAAGIHNVEVVLGDGAVGHASNAPYDRIEATVGAHGVPHAWLDQLAPGGRLLTPLRLRGSVSRSIAFENQDGAWRSVGSQMNTFMPLRRGIADDPRVFVPLDPDNTVTLVTNGDQKVDADALRDIFRQPRAEAWTDVTFRGPESAEYLELWLACAMPNGLSRMPAKPEAIEKGLVTAPYPSSTAVFEGGTLTYLTRRPYAKKAPDGATLYEFGVIGHGTDAEALAGDVADQIRTWDQHFRALDVGFEIQPLDATPLAPKPGRFTFDNPLNRIVIEWQ</sequence>
<dbReference type="GO" id="GO:0004719">
    <property type="term" value="F:protein-L-isoaspartate (D-aspartate) O-methyltransferase activity"/>
    <property type="evidence" value="ECO:0007669"/>
    <property type="project" value="UniProtKB-EC"/>
</dbReference>
<evidence type="ECO:0000256" key="2">
    <source>
        <dbReference type="ARBA" id="ARBA00005369"/>
    </source>
</evidence>
<organism evidence="13 14">
    <name type="scientific">Streptomyces parvulus</name>
    <dbReference type="NCBI Taxonomy" id="146923"/>
    <lineage>
        <taxon>Bacteria</taxon>
        <taxon>Bacillati</taxon>
        <taxon>Actinomycetota</taxon>
        <taxon>Actinomycetes</taxon>
        <taxon>Kitasatosporales</taxon>
        <taxon>Streptomycetaceae</taxon>
        <taxon>Streptomyces</taxon>
    </lineage>
</organism>
<evidence type="ECO:0000256" key="1">
    <source>
        <dbReference type="ARBA" id="ARBA00004496"/>
    </source>
</evidence>
<dbReference type="GO" id="GO:0005737">
    <property type="term" value="C:cytoplasm"/>
    <property type="evidence" value="ECO:0007669"/>
    <property type="project" value="UniProtKB-SubCell"/>
</dbReference>
<evidence type="ECO:0000256" key="4">
    <source>
        <dbReference type="ARBA" id="ARBA00013346"/>
    </source>
</evidence>
<protein>
    <recommendedName>
        <fullName evidence="4">Protein-L-isoaspartate O-methyltransferase</fullName>
        <ecNumber evidence="3">2.1.1.77</ecNumber>
    </recommendedName>
    <alternativeName>
        <fullName evidence="11">L-isoaspartyl protein carboxyl methyltransferase</fullName>
    </alternativeName>
    <alternativeName>
        <fullName evidence="9">Protein L-isoaspartyl methyltransferase</fullName>
    </alternativeName>
    <alternativeName>
        <fullName evidence="10">Protein-beta-aspartate methyltransferase</fullName>
    </alternativeName>
</protein>
<reference evidence="13 14" key="1">
    <citation type="submission" date="2018-07" db="EMBL/GenBank/DDBJ databases">
        <title>Genome guided investigation of antibiotics producing actinomycetales strain isolated from a Macau mangrove ecosystem.</title>
        <authorList>
            <person name="Hu D."/>
        </authorList>
    </citation>
    <scope>NUCLEOTIDE SEQUENCE [LARGE SCALE GENOMIC DNA]</scope>
    <source>
        <strain evidence="13 14">2297</strain>
    </source>
</reference>
<dbReference type="SUPFAM" id="SSF53335">
    <property type="entry name" value="S-adenosyl-L-methionine-dependent methyltransferases"/>
    <property type="match status" value="1"/>
</dbReference>
<keyword evidence="7 13" id="KW-0808">Transferase</keyword>
<evidence type="ECO:0000256" key="10">
    <source>
        <dbReference type="ARBA" id="ARBA00031323"/>
    </source>
</evidence>
<dbReference type="InterPro" id="IPR000682">
    <property type="entry name" value="PCMT"/>
</dbReference>
<evidence type="ECO:0000256" key="9">
    <source>
        <dbReference type="ARBA" id="ARBA00030757"/>
    </source>
</evidence>
<evidence type="ECO:0000256" key="11">
    <source>
        <dbReference type="ARBA" id="ARBA00031350"/>
    </source>
</evidence>
<dbReference type="InterPro" id="IPR029063">
    <property type="entry name" value="SAM-dependent_MTases_sf"/>
</dbReference>
<evidence type="ECO:0000259" key="12">
    <source>
        <dbReference type="Pfam" id="PF14028"/>
    </source>
</evidence>
<evidence type="ECO:0000256" key="3">
    <source>
        <dbReference type="ARBA" id="ARBA00011890"/>
    </source>
</evidence>
<dbReference type="Gene3D" id="3.40.50.150">
    <property type="entry name" value="Vaccinia Virus protein VP39"/>
    <property type="match status" value="1"/>
</dbReference>
<evidence type="ECO:0000256" key="5">
    <source>
        <dbReference type="ARBA" id="ARBA00022490"/>
    </source>
</evidence>
<accession>A0A369V863</accession>
<feature type="domain" description="Thiopeptide-type bacteriocin biosynthesis" evidence="12">
    <location>
        <begin position="19"/>
        <end position="259"/>
    </location>
</feature>
<evidence type="ECO:0000256" key="7">
    <source>
        <dbReference type="ARBA" id="ARBA00022679"/>
    </source>
</evidence>
<dbReference type="NCBIfam" id="TIGR04364">
    <property type="entry name" value="methyltran_FxLD"/>
    <property type="match status" value="1"/>
</dbReference>
<comment type="caution">
    <text evidence="13">The sequence shown here is derived from an EMBL/GenBank/DDBJ whole genome shotgun (WGS) entry which is preliminary data.</text>
</comment>
<dbReference type="NCBIfam" id="TIGR03891">
    <property type="entry name" value="thiopep_ocin"/>
    <property type="match status" value="1"/>
</dbReference>
<gene>
    <name evidence="13" type="primary">fxlM</name>
    <name evidence="13" type="ORF">DVZ84_24240</name>
</gene>
<evidence type="ECO:0000256" key="6">
    <source>
        <dbReference type="ARBA" id="ARBA00022603"/>
    </source>
</evidence>
<dbReference type="Pfam" id="PF14028">
    <property type="entry name" value="Lant_dehydr_C"/>
    <property type="match status" value="1"/>
</dbReference>
<evidence type="ECO:0000313" key="13">
    <source>
        <dbReference type="EMBL" id="RDD86719.1"/>
    </source>
</evidence>
<dbReference type="RefSeq" id="WP_114530920.1">
    <property type="nucleotide sequence ID" value="NZ_QQBH01000016.1"/>
</dbReference>
<evidence type="ECO:0000313" key="14">
    <source>
        <dbReference type="Proteomes" id="UP000253742"/>
    </source>
</evidence>
<keyword evidence="6 13" id="KW-0489">Methyltransferase</keyword>
<dbReference type="InterPro" id="IPR023809">
    <property type="entry name" value="Thiopep_bacteriocin_synth_dom"/>
</dbReference>
<evidence type="ECO:0000256" key="8">
    <source>
        <dbReference type="ARBA" id="ARBA00022691"/>
    </source>
</evidence>
<dbReference type="Proteomes" id="UP000253742">
    <property type="component" value="Unassembled WGS sequence"/>
</dbReference>
<keyword evidence="8" id="KW-0949">S-adenosyl-L-methionine</keyword>
<dbReference type="EC" id="2.1.1.77" evidence="3"/>